<keyword evidence="3 6" id="KW-0812">Transmembrane</keyword>
<feature type="transmembrane region" description="Helical" evidence="6">
    <location>
        <begin position="12"/>
        <end position="32"/>
    </location>
</feature>
<keyword evidence="9" id="KW-1185">Reference proteome</keyword>
<feature type="domain" description="Cardiolipin synthase N-terminal" evidence="7">
    <location>
        <begin position="27"/>
        <end position="70"/>
    </location>
</feature>
<dbReference type="RefSeq" id="WP_123131656.1">
    <property type="nucleotide sequence ID" value="NZ_RJJE01000002.1"/>
</dbReference>
<evidence type="ECO:0000256" key="4">
    <source>
        <dbReference type="ARBA" id="ARBA00022989"/>
    </source>
</evidence>
<evidence type="ECO:0000256" key="6">
    <source>
        <dbReference type="SAM" id="Phobius"/>
    </source>
</evidence>
<keyword evidence="4 6" id="KW-1133">Transmembrane helix</keyword>
<name>A0A3M9N3P3_9BACT</name>
<keyword evidence="2" id="KW-1003">Cell membrane</keyword>
<evidence type="ECO:0000259" key="7">
    <source>
        <dbReference type="Pfam" id="PF13396"/>
    </source>
</evidence>
<evidence type="ECO:0000256" key="1">
    <source>
        <dbReference type="ARBA" id="ARBA00004651"/>
    </source>
</evidence>
<dbReference type="Pfam" id="PF13396">
    <property type="entry name" value="PLDc_N"/>
    <property type="match status" value="1"/>
</dbReference>
<accession>A0A3M9N3P3</accession>
<sequence>MGTTFTFIGIGLPELIFLLVLLGAPAAIWLWATVDLLSSKFSNRVDKLIWLVAIALIPVLGALLYLIIGRRQKLKNSAL</sequence>
<gene>
    <name evidence="8" type="ORF">EFA69_03265</name>
</gene>
<evidence type="ECO:0000313" key="8">
    <source>
        <dbReference type="EMBL" id="RNI32356.1"/>
    </source>
</evidence>
<evidence type="ECO:0000313" key="9">
    <source>
        <dbReference type="Proteomes" id="UP000271010"/>
    </source>
</evidence>
<evidence type="ECO:0000256" key="2">
    <source>
        <dbReference type="ARBA" id="ARBA00022475"/>
    </source>
</evidence>
<reference evidence="8 9" key="1">
    <citation type="submission" date="2018-11" db="EMBL/GenBank/DDBJ databases">
        <title>Rufibacter latericius sp. nov., isolated from water in Baiyang Lake.</title>
        <authorList>
            <person name="Yang Y."/>
        </authorList>
    </citation>
    <scope>NUCLEOTIDE SEQUENCE [LARGE SCALE GENOMIC DNA]</scope>
    <source>
        <strain evidence="8 9">MCC P1</strain>
    </source>
</reference>
<dbReference type="InterPro" id="IPR027379">
    <property type="entry name" value="CLS_N"/>
</dbReference>
<dbReference type="EMBL" id="RJJE01000002">
    <property type="protein sequence ID" value="RNI32356.1"/>
    <property type="molecule type" value="Genomic_DNA"/>
</dbReference>
<dbReference type="AlphaFoldDB" id="A0A3M9N3P3"/>
<dbReference type="Proteomes" id="UP000271010">
    <property type="component" value="Unassembled WGS sequence"/>
</dbReference>
<feature type="transmembrane region" description="Helical" evidence="6">
    <location>
        <begin position="48"/>
        <end position="68"/>
    </location>
</feature>
<evidence type="ECO:0000256" key="5">
    <source>
        <dbReference type="ARBA" id="ARBA00023136"/>
    </source>
</evidence>
<protein>
    <submittedName>
        <fullName evidence="8">PLDc_N domain-containing protein</fullName>
    </submittedName>
</protein>
<comment type="subcellular location">
    <subcellularLocation>
        <location evidence="1">Cell membrane</location>
        <topology evidence="1">Multi-pass membrane protein</topology>
    </subcellularLocation>
</comment>
<dbReference type="GO" id="GO:0005886">
    <property type="term" value="C:plasma membrane"/>
    <property type="evidence" value="ECO:0007669"/>
    <property type="project" value="UniProtKB-SubCell"/>
</dbReference>
<keyword evidence="5 6" id="KW-0472">Membrane</keyword>
<dbReference type="OrthoDB" id="1123412at2"/>
<comment type="caution">
    <text evidence="8">The sequence shown here is derived from an EMBL/GenBank/DDBJ whole genome shotgun (WGS) entry which is preliminary data.</text>
</comment>
<evidence type="ECO:0000256" key="3">
    <source>
        <dbReference type="ARBA" id="ARBA00022692"/>
    </source>
</evidence>
<organism evidence="8 9">
    <name type="scientific">Rufibacter immobilis</name>
    <dbReference type="NCBI Taxonomy" id="1348778"/>
    <lineage>
        <taxon>Bacteria</taxon>
        <taxon>Pseudomonadati</taxon>
        <taxon>Bacteroidota</taxon>
        <taxon>Cytophagia</taxon>
        <taxon>Cytophagales</taxon>
        <taxon>Hymenobacteraceae</taxon>
        <taxon>Rufibacter</taxon>
    </lineage>
</organism>
<proteinExistence type="predicted"/>